<keyword evidence="2" id="KW-1185">Reference proteome</keyword>
<reference evidence="1 2" key="1">
    <citation type="submission" date="2018-11" db="EMBL/GenBank/DDBJ databases">
        <title>Phylogenetic determinants of toxin gene distribution in genomes of Brevibacillus laterosporus.</title>
        <authorList>
            <person name="Glare T.R."/>
            <person name="Durrant A."/>
            <person name="Berry C."/>
            <person name="Palma L."/>
            <person name="Ormskirk M."/>
            <person name="Cox M.O."/>
        </authorList>
    </citation>
    <scope>NUCLEOTIDE SEQUENCE [LARGE SCALE GENOMIC DNA]</scope>
    <source>
        <strain evidence="1 2">1821L</strain>
    </source>
</reference>
<dbReference type="OrthoDB" id="2844905at2"/>
<name>A0A518V2J7_BRELA</name>
<proteinExistence type="predicted"/>
<sequence length="186" mass="20868">MWYSSWILAVLMLGNSEWGEAVGNTLHHAHHTQVIQNEGNIRSVKELTSLSQAIIYATPLENVNEQATDRSVQGRKVVKYIQTFQVKTAVKGSVAKQVKIVFYGLEPKPEARDPLNLQYPGALGDGEYFLFLKKIDSNNFTTVDIWQGIYPVFEGRTVALEGYGIAELNGLTPNQMIDKVKQVTRQ</sequence>
<evidence type="ECO:0000313" key="1">
    <source>
        <dbReference type="EMBL" id="QDX91220.1"/>
    </source>
</evidence>
<dbReference type="EMBL" id="CP033464">
    <property type="protein sequence ID" value="QDX91220.1"/>
    <property type="molecule type" value="Genomic_DNA"/>
</dbReference>
<organism evidence="1 2">
    <name type="scientific">Brevibacillus laterosporus</name>
    <name type="common">Bacillus laterosporus</name>
    <dbReference type="NCBI Taxonomy" id="1465"/>
    <lineage>
        <taxon>Bacteria</taxon>
        <taxon>Bacillati</taxon>
        <taxon>Bacillota</taxon>
        <taxon>Bacilli</taxon>
        <taxon>Bacillales</taxon>
        <taxon>Paenibacillaceae</taxon>
        <taxon>Brevibacillus</taxon>
    </lineage>
</organism>
<gene>
    <name evidence="1" type="ORF">EEL30_01785</name>
</gene>
<protein>
    <submittedName>
        <fullName evidence="1">Uncharacterized protein</fullName>
    </submittedName>
</protein>
<dbReference type="Proteomes" id="UP000319432">
    <property type="component" value="Chromosome"/>
</dbReference>
<evidence type="ECO:0000313" key="2">
    <source>
        <dbReference type="Proteomes" id="UP000319432"/>
    </source>
</evidence>
<accession>A0A518V2J7</accession>
<dbReference type="AlphaFoldDB" id="A0A518V2J7"/>